<dbReference type="AlphaFoldDB" id="A0A0M0LQR7"/>
<dbReference type="InterPro" id="IPR019786">
    <property type="entry name" value="Zinc_finger_PHD-type_CS"/>
</dbReference>
<dbReference type="GO" id="GO:0000123">
    <property type="term" value="C:histone acetyltransferase complex"/>
    <property type="evidence" value="ECO:0007669"/>
    <property type="project" value="TreeGrafter"/>
</dbReference>
<keyword evidence="8" id="KW-0156">Chromatin regulator</keyword>
<evidence type="ECO:0000256" key="6">
    <source>
        <dbReference type="ARBA" id="ARBA00022771"/>
    </source>
</evidence>
<keyword evidence="10" id="KW-0804">Transcription</keyword>
<protein>
    <recommendedName>
        <fullName evidence="3">histone acetyltransferase</fullName>
        <ecNumber evidence="3">2.3.1.48</ecNumber>
    </recommendedName>
</protein>
<evidence type="ECO:0000313" key="18">
    <source>
        <dbReference type="Proteomes" id="UP000037460"/>
    </source>
</evidence>
<dbReference type="PANTHER" id="PTHR13808">
    <property type="entry name" value="CBP/P300-RELATED"/>
    <property type="match status" value="1"/>
</dbReference>
<comment type="function">
    <text evidence="1">Acetyltransferase enzyme. Acetylates histones, giving a specific tag for transcriptional activation.</text>
</comment>
<dbReference type="InterPro" id="IPR001965">
    <property type="entry name" value="Znf_PHD"/>
</dbReference>
<comment type="catalytic activity">
    <reaction evidence="12">
        <text>L-lysyl-[protein] + acetyl-CoA = N(6)-acetyl-L-lysyl-[protein] + CoA + H(+)</text>
        <dbReference type="Rhea" id="RHEA:45948"/>
        <dbReference type="Rhea" id="RHEA-COMP:9752"/>
        <dbReference type="Rhea" id="RHEA-COMP:10731"/>
        <dbReference type="ChEBI" id="CHEBI:15378"/>
        <dbReference type="ChEBI" id="CHEBI:29969"/>
        <dbReference type="ChEBI" id="CHEBI:57287"/>
        <dbReference type="ChEBI" id="CHEBI:57288"/>
        <dbReference type="ChEBI" id="CHEBI:61930"/>
        <dbReference type="EC" id="2.3.1.48"/>
    </reaction>
</comment>
<feature type="compositionally biased region" description="Basic and acidic residues" evidence="14">
    <location>
        <begin position="142"/>
        <end position="153"/>
    </location>
</feature>
<keyword evidence="5" id="KW-0479">Metal-binding</keyword>
<dbReference type="InterPro" id="IPR019787">
    <property type="entry name" value="Znf_PHD-finger"/>
</dbReference>
<dbReference type="EC" id="2.3.1.48" evidence="3"/>
<evidence type="ECO:0000313" key="17">
    <source>
        <dbReference type="EMBL" id="KOO53384.1"/>
    </source>
</evidence>
<keyword evidence="7" id="KW-0862">Zinc</keyword>
<feature type="region of interest" description="Disordered" evidence="14">
    <location>
        <begin position="132"/>
        <end position="214"/>
    </location>
</feature>
<dbReference type="PROSITE" id="PS50016">
    <property type="entry name" value="ZF_PHD_2"/>
    <property type="match status" value="1"/>
</dbReference>
<dbReference type="GO" id="GO:0004402">
    <property type="term" value="F:histone acetyltransferase activity"/>
    <property type="evidence" value="ECO:0007669"/>
    <property type="project" value="InterPro"/>
</dbReference>
<keyword evidence="9" id="KW-0805">Transcription regulation</keyword>
<evidence type="ECO:0000256" key="1">
    <source>
        <dbReference type="ARBA" id="ARBA00002581"/>
    </source>
</evidence>
<keyword evidence="4" id="KW-0808">Transferase</keyword>
<comment type="subcellular location">
    <subcellularLocation>
        <location evidence="2">Nucleus</location>
    </subcellularLocation>
</comment>
<feature type="domain" description="CBP/p300-type HAT" evidence="16">
    <location>
        <begin position="498"/>
        <end position="803"/>
    </location>
</feature>
<dbReference type="EMBL" id="JWZX01000255">
    <property type="protein sequence ID" value="KOO53384.1"/>
    <property type="molecule type" value="Genomic_DNA"/>
</dbReference>
<dbReference type="GO" id="GO:0005634">
    <property type="term" value="C:nucleus"/>
    <property type="evidence" value="ECO:0007669"/>
    <property type="project" value="UniProtKB-SubCell"/>
</dbReference>
<dbReference type="InterPro" id="IPR013083">
    <property type="entry name" value="Znf_RING/FYVE/PHD"/>
</dbReference>
<feature type="region of interest" description="Disordered" evidence="14">
    <location>
        <begin position="728"/>
        <end position="756"/>
    </location>
</feature>
<gene>
    <name evidence="17" type="ORF">Ctob_014164</name>
</gene>
<evidence type="ECO:0000256" key="11">
    <source>
        <dbReference type="ARBA" id="ARBA00023242"/>
    </source>
</evidence>
<dbReference type="Gene3D" id="3.30.40.10">
    <property type="entry name" value="Zinc/RING finger domain, C3HC4 (zinc finger)"/>
    <property type="match status" value="1"/>
</dbReference>
<evidence type="ECO:0000256" key="8">
    <source>
        <dbReference type="ARBA" id="ARBA00022853"/>
    </source>
</evidence>
<dbReference type="GO" id="GO:0045944">
    <property type="term" value="P:positive regulation of transcription by RNA polymerase II"/>
    <property type="evidence" value="ECO:0007669"/>
    <property type="project" value="TreeGrafter"/>
</dbReference>
<dbReference type="InterPro" id="IPR013178">
    <property type="entry name" value="Histone_AcTrfase_Rtt109/CBP"/>
</dbReference>
<dbReference type="GO" id="GO:0003713">
    <property type="term" value="F:transcription coactivator activity"/>
    <property type="evidence" value="ECO:0007669"/>
    <property type="project" value="TreeGrafter"/>
</dbReference>
<dbReference type="SMART" id="SM00249">
    <property type="entry name" value="PHD"/>
    <property type="match status" value="1"/>
</dbReference>
<evidence type="ECO:0000256" key="12">
    <source>
        <dbReference type="ARBA" id="ARBA00048017"/>
    </source>
</evidence>
<evidence type="ECO:0000256" key="5">
    <source>
        <dbReference type="ARBA" id="ARBA00022723"/>
    </source>
</evidence>
<keyword evidence="18" id="KW-1185">Reference proteome</keyword>
<dbReference type="InterPro" id="IPR031162">
    <property type="entry name" value="CBP_P300_HAT"/>
</dbReference>
<evidence type="ECO:0000259" key="15">
    <source>
        <dbReference type="PROSITE" id="PS50016"/>
    </source>
</evidence>
<evidence type="ECO:0000259" key="16">
    <source>
        <dbReference type="PROSITE" id="PS51727"/>
    </source>
</evidence>
<name>A0A0M0LQR7_9EUKA</name>
<sequence>MASPQPSSSIVPMAIGPMTSNSLVASLNGGGFFGGFCGHSVDDFGGEDGDEMNDLDDLLTTEHHTRDGRQVVPGQVAGSKRPRQAPERRALPMDDLVGWGDGGSSAALDDDDDGLAGFAGANVDGRCGHVPVDEAHVSGGEHASKIQRIERGDPANPAKRSHADKPMPSANPKEPHNAPMSSRSGRALRQSARKEESDEQTFGGSSDAMSDGSWKDGDVDLVGFDHLAKEGKMAELIEHSASIPIGHEPTDRNEECIAIGMNVIVDPSRQASGPKPTEFDPLETHAPPLKTNAAVVTAVHEDGTCDVQLVCSCDTGGSKNATWRAKASDLPAVCQECHSGAVLERVDVAQRQICCSTCLHVNLPMEPPLLRCSGCYKQIRSGQTYFRDPGLRLNIRVCHGCHADMNAGTQPEYLKDVELRHETFEKCVWNAKEDQAFDNYILCEGGCERWFHYVCALFPDPAQLPAEWKIDKQRYICNECHRKGVPLDSATRLLALQHRRASALRTHPLSDSIEAYVAQTMKKLNVSVDGLTVRVVSSKRFNYPAFGAMKARYGADYPDAFPYESRVVLAFQEVGGRDVCFFAMYVQEYGPECPAPNTNRAYISYLDSVRYLQTSPPEQRTLVYHAMANGYLRSARDRGFDFAHIWVAPPQAGDEYIFHTRPIDPRHGTRPMSMAKLRDWYEKMLNYAVTDGIVSTYEDIQTHMKKQTKSVRKRFLIATLNQIDRRLMPPPDAPGRIARTAHGDTSSEKARAEVGDEISHPLVDKRMDFLQLCIDRHWQFNELRRAHFATMMILANLGGEPQV</sequence>
<evidence type="ECO:0000256" key="10">
    <source>
        <dbReference type="ARBA" id="ARBA00023163"/>
    </source>
</evidence>
<feature type="domain" description="PHD-type" evidence="15">
    <location>
        <begin position="395"/>
        <end position="483"/>
    </location>
</feature>
<proteinExistence type="predicted"/>
<reference evidence="18" key="1">
    <citation type="journal article" date="2015" name="PLoS Genet.">
        <title>Genome Sequence and Transcriptome Analyses of Chrysochromulina tobin: Metabolic Tools for Enhanced Algal Fitness in the Prominent Order Prymnesiales (Haptophyceae).</title>
        <authorList>
            <person name="Hovde B.T."/>
            <person name="Deodato C.R."/>
            <person name="Hunsperger H.M."/>
            <person name="Ryken S.A."/>
            <person name="Yost W."/>
            <person name="Jha R.K."/>
            <person name="Patterson J."/>
            <person name="Monnat R.J. Jr."/>
            <person name="Barlow S.B."/>
            <person name="Starkenburg S.R."/>
            <person name="Cattolico R.A."/>
        </authorList>
    </citation>
    <scope>NUCLEOTIDE SEQUENCE</scope>
    <source>
        <strain evidence="18">CCMP291</strain>
    </source>
</reference>
<evidence type="ECO:0000256" key="2">
    <source>
        <dbReference type="ARBA" id="ARBA00004123"/>
    </source>
</evidence>
<feature type="compositionally biased region" description="Basic and acidic residues" evidence="14">
    <location>
        <begin position="741"/>
        <end position="756"/>
    </location>
</feature>
<comment type="caution">
    <text evidence="17">The sequence shown here is derived from an EMBL/GenBank/DDBJ whole genome shotgun (WGS) entry which is preliminary data.</text>
</comment>
<accession>A0A0M0LQR7</accession>
<dbReference type="Proteomes" id="UP000037460">
    <property type="component" value="Unassembled WGS sequence"/>
</dbReference>
<feature type="region of interest" description="Disordered" evidence="14">
    <location>
        <begin position="63"/>
        <end position="111"/>
    </location>
</feature>
<keyword evidence="6 13" id="KW-0863">Zinc-finger</keyword>
<dbReference type="PROSITE" id="PS51727">
    <property type="entry name" value="CBP_P300_HAT"/>
    <property type="match status" value="1"/>
</dbReference>
<evidence type="ECO:0000256" key="14">
    <source>
        <dbReference type="SAM" id="MobiDB-lite"/>
    </source>
</evidence>
<dbReference type="SMART" id="SM01250">
    <property type="entry name" value="KAT11"/>
    <property type="match status" value="1"/>
</dbReference>
<dbReference type="PANTHER" id="PTHR13808:SF1">
    <property type="entry name" value="HISTONE ACETYLTRANSFERASE"/>
    <property type="match status" value="1"/>
</dbReference>
<evidence type="ECO:0000256" key="7">
    <source>
        <dbReference type="ARBA" id="ARBA00022833"/>
    </source>
</evidence>
<dbReference type="OrthoDB" id="899at2759"/>
<dbReference type="GO" id="GO:0005667">
    <property type="term" value="C:transcription regulator complex"/>
    <property type="evidence" value="ECO:0007669"/>
    <property type="project" value="TreeGrafter"/>
</dbReference>
<evidence type="ECO:0000256" key="9">
    <source>
        <dbReference type="ARBA" id="ARBA00023015"/>
    </source>
</evidence>
<evidence type="ECO:0000256" key="3">
    <source>
        <dbReference type="ARBA" id="ARBA00013184"/>
    </source>
</evidence>
<dbReference type="GO" id="GO:0031490">
    <property type="term" value="F:chromatin DNA binding"/>
    <property type="evidence" value="ECO:0007669"/>
    <property type="project" value="TreeGrafter"/>
</dbReference>
<evidence type="ECO:0000256" key="13">
    <source>
        <dbReference type="PROSITE-ProRule" id="PRU00146"/>
    </source>
</evidence>
<dbReference type="PROSITE" id="PS01359">
    <property type="entry name" value="ZF_PHD_1"/>
    <property type="match status" value="1"/>
</dbReference>
<keyword evidence="11" id="KW-0539">Nucleus</keyword>
<dbReference type="SUPFAM" id="SSF57903">
    <property type="entry name" value="FYVE/PHD zinc finger"/>
    <property type="match status" value="1"/>
</dbReference>
<dbReference type="Pfam" id="PF08214">
    <property type="entry name" value="HAT_KAT11"/>
    <property type="match status" value="1"/>
</dbReference>
<organism evidence="17 18">
    <name type="scientific">Chrysochromulina tobinii</name>
    <dbReference type="NCBI Taxonomy" id="1460289"/>
    <lineage>
        <taxon>Eukaryota</taxon>
        <taxon>Haptista</taxon>
        <taxon>Haptophyta</taxon>
        <taxon>Prymnesiophyceae</taxon>
        <taxon>Prymnesiales</taxon>
        <taxon>Chrysochromulinaceae</taxon>
        <taxon>Chrysochromulina</taxon>
    </lineage>
</organism>
<dbReference type="InterPro" id="IPR011011">
    <property type="entry name" value="Znf_FYVE_PHD"/>
</dbReference>
<evidence type="ECO:0000256" key="4">
    <source>
        <dbReference type="ARBA" id="ARBA00022679"/>
    </source>
</evidence>
<dbReference type="GO" id="GO:0008270">
    <property type="term" value="F:zinc ion binding"/>
    <property type="evidence" value="ECO:0007669"/>
    <property type="project" value="UniProtKB-KW"/>
</dbReference>